<gene>
    <name evidence="3" type="ORF">GCM10011425_28530</name>
</gene>
<dbReference type="InterPro" id="IPR011050">
    <property type="entry name" value="Pectin_lyase_fold/virulence"/>
</dbReference>
<reference evidence="3" key="1">
    <citation type="journal article" date="2014" name="Int. J. Syst. Evol. Microbiol.">
        <title>Complete genome sequence of Corynebacterium casei LMG S-19264T (=DSM 44701T), isolated from a smear-ripened cheese.</title>
        <authorList>
            <consortium name="US DOE Joint Genome Institute (JGI-PGF)"/>
            <person name="Walter F."/>
            <person name="Albersmeier A."/>
            <person name="Kalinowski J."/>
            <person name="Ruckert C."/>
        </authorList>
    </citation>
    <scope>NUCLEOTIDE SEQUENCE</scope>
    <source>
        <strain evidence="3">CCM 8711</strain>
    </source>
</reference>
<evidence type="ECO:0000313" key="4">
    <source>
        <dbReference type="Proteomes" id="UP000662074"/>
    </source>
</evidence>
<dbReference type="EMBL" id="BMDO01000008">
    <property type="protein sequence ID" value="GGI51641.1"/>
    <property type="molecule type" value="Genomic_DNA"/>
</dbReference>
<keyword evidence="1" id="KW-0732">Signal</keyword>
<dbReference type="Gene3D" id="3.30.70.100">
    <property type="match status" value="1"/>
</dbReference>
<organism evidence="3 4">
    <name type="scientific">Mucilaginibacter galii</name>
    <dbReference type="NCBI Taxonomy" id="2005073"/>
    <lineage>
        <taxon>Bacteria</taxon>
        <taxon>Pseudomonadati</taxon>
        <taxon>Bacteroidota</taxon>
        <taxon>Sphingobacteriia</taxon>
        <taxon>Sphingobacteriales</taxon>
        <taxon>Sphingobacteriaceae</taxon>
        <taxon>Mucilaginibacter</taxon>
    </lineage>
</organism>
<accession>A0A917JCM4</accession>
<dbReference type="InterPro" id="IPR012334">
    <property type="entry name" value="Pectin_lyas_fold"/>
</dbReference>
<sequence length="852" mass="94915">MQNALRKLLFFLLIVTLSASVNAADIFVSPKGNDANAGTQANPKATLNAALRQAREMRRLNDPAIKGGIHIILSGGLYSLQEPVFIRPEDSGSEQSPTWIEAATGEKPVLSGGVAVNGWEKLGTKVPGLPSAAQGKVWITALPQFEGAQLQFRQLWINGAKAIRARETDNDNQMNRILALDKVKQEMWIPTPAVKLPANAGQLEMVIHQMWAIANLRVKTVTTEGKRTKLTLHQPESRIQFEHPWPQAVIDKDNQMNGNSAFYLVNAIELLNKPGEWYADSKTNKLYYWPRAGENMAIAKVVAPALQTLLKITGTIDRPVSYVHVKGIGFEHATWLRPSQQGHVPHQAGMYMTDAYKLKVAGTPEKKGLENQAWVGRPAAAVEVTYANHTGFENCRFEHMASTGLDYQRGTHDDEIKGNLFKDIGGTGIQVGVFSDEPVEVHLPYNPTDLREVCTDERISNNLVTDVTNEDWGCVGIGAGYVKNISIEHNEISEVSYSGISMGWGWTKLPNVMSGNKIIANKIHHYGKHLYDVAGIYTLSAQPNSLIAQNVVDSIYKVPYAHDLHHWFYLYCDEGSSEFTVKDNWCPADKFLQNANGPGNKWTNNGPQVAVSIKQNAGLQTKYQQLFKYRNATGKPSAINYIGYDARADKPQVIEIVGADDKTPDVSKIKDLCIRNGIPSSAIYGWKNRVTIFGYIPGAGRIKKQLQEMFTGAEVKLYDSPFYVFSNKEHCGNTAQTATQWDNIILTANLMADPKKQQQYLDYHATQFQKWPEVAKGFCNASFQQLLVFKSGRQLMLIISIPKGENLDKLNPKTTENNPRVNDWNNIMKQYQEGVSGTRPGEVWVFMQPAEK</sequence>
<dbReference type="SUPFAM" id="SSF54909">
    <property type="entry name" value="Dimeric alpha+beta barrel"/>
    <property type="match status" value="1"/>
</dbReference>
<evidence type="ECO:0000256" key="1">
    <source>
        <dbReference type="SAM" id="SignalP"/>
    </source>
</evidence>
<protein>
    <recommendedName>
        <fullName evidence="2">GH141-like insertion domain-containing protein</fullName>
    </recommendedName>
</protein>
<dbReference type="SUPFAM" id="SSF51126">
    <property type="entry name" value="Pectin lyase-like"/>
    <property type="match status" value="1"/>
</dbReference>
<feature type="chain" id="PRO_5038125601" description="GH141-like insertion domain-containing protein" evidence="1">
    <location>
        <begin position="24"/>
        <end position="852"/>
    </location>
</feature>
<dbReference type="Pfam" id="PF21231">
    <property type="entry name" value="GH141_M"/>
    <property type="match status" value="1"/>
</dbReference>
<feature type="domain" description="GH141-like insertion" evidence="2">
    <location>
        <begin position="135"/>
        <end position="291"/>
    </location>
</feature>
<evidence type="ECO:0000313" key="3">
    <source>
        <dbReference type="EMBL" id="GGI51641.1"/>
    </source>
</evidence>
<feature type="signal peptide" evidence="1">
    <location>
        <begin position="1"/>
        <end position="23"/>
    </location>
</feature>
<dbReference type="PANTHER" id="PTHR36453:SF1">
    <property type="entry name" value="RIGHT HANDED BETA HELIX DOMAIN-CONTAINING PROTEIN"/>
    <property type="match status" value="1"/>
</dbReference>
<dbReference type="InterPro" id="IPR008000">
    <property type="entry name" value="Rham/fucose_mutarotase"/>
</dbReference>
<dbReference type="Proteomes" id="UP000662074">
    <property type="component" value="Unassembled WGS sequence"/>
</dbReference>
<reference evidence="3" key="2">
    <citation type="submission" date="2020-09" db="EMBL/GenBank/DDBJ databases">
        <authorList>
            <person name="Sun Q."/>
            <person name="Sedlacek I."/>
        </authorList>
    </citation>
    <scope>NUCLEOTIDE SEQUENCE</scope>
    <source>
        <strain evidence="3">CCM 8711</strain>
    </source>
</reference>
<dbReference type="InterPro" id="IPR048482">
    <property type="entry name" value="GH141_ins"/>
</dbReference>
<dbReference type="GO" id="GO:0016857">
    <property type="term" value="F:racemase and epimerase activity, acting on carbohydrates and derivatives"/>
    <property type="evidence" value="ECO:0007669"/>
    <property type="project" value="InterPro"/>
</dbReference>
<dbReference type="Pfam" id="PF05336">
    <property type="entry name" value="rhaM"/>
    <property type="match status" value="1"/>
</dbReference>
<evidence type="ECO:0000259" key="2">
    <source>
        <dbReference type="Pfam" id="PF21231"/>
    </source>
</evidence>
<name>A0A917JCM4_9SPHI</name>
<proteinExistence type="predicted"/>
<dbReference type="InterPro" id="IPR011008">
    <property type="entry name" value="Dimeric_a/b-barrel"/>
</dbReference>
<dbReference type="PANTHER" id="PTHR36453">
    <property type="entry name" value="SECRETED PROTEIN-RELATED"/>
    <property type="match status" value="1"/>
</dbReference>
<keyword evidence="4" id="KW-1185">Reference proteome</keyword>
<dbReference type="RefSeq" id="WP_188417756.1">
    <property type="nucleotide sequence ID" value="NZ_BMDO01000008.1"/>
</dbReference>
<dbReference type="AlphaFoldDB" id="A0A917JCM4"/>
<dbReference type="Gene3D" id="2.160.20.10">
    <property type="entry name" value="Single-stranded right-handed beta-helix, Pectin lyase-like"/>
    <property type="match status" value="2"/>
</dbReference>
<comment type="caution">
    <text evidence="3">The sequence shown here is derived from an EMBL/GenBank/DDBJ whole genome shotgun (WGS) entry which is preliminary data.</text>
</comment>